<keyword evidence="2 4" id="KW-0863">Zinc-finger</keyword>
<dbReference type="InterPro" id="IPR013083">
    <property type="entry name" value="Znf_RING/FYVE/PHD"/>
</dbReference>
<protein>
    <recommendedName>
        <fullName evidence="6">FYVE-type domain-containing protein</fullName>
    </recommendedName>
</protein>
<evidence type="ECO:0000256" key="5">
    <source>
        <dbReference type="SAM" id="MobiDB-lite"/>
    </source>
</evidence>
<dbReference type="Proteomes" id="UP000602510">
    <property type="component" value="Unassembled WGS sequence"/>
</dbReference>
<gene>
    <name evidence="7" type="ORF">GN244_ATG19827</name>
</gene>
<dbReference type="Gene3D" id="3.30.40.10">
    <property type="entry name" value="Zinc/RING finger domain, C3HC4 (zinc finger)"/>
    <property type="match status" value="1"/>
</dbReference>
<keyword evidence="3" id="KW-0862">Zinc</keyword>
<evidence type="ECO:0000256" key="1">
    <source>
        <dbReference type="ARBA" id="ARBA00022723"/>
    </source>
</evidence>
<name>A0A833WII0_PHYIN</name>
<dbReference type="AlphaFoldDB" id="A0A833WII0"/>
<organism evidence="7 8">
    <name type="scientific">Phytophthora infestans</name>
    <name type="common">Potato late blight agent</name>
    <name type="synonym">Botrytis infestans</name>
    <dbReference type="NCBI Taxonomy" id="4787"/>
    <lineage>
        <taxon>Eukaryota</taxon>
        <taxon>Sar</taxon>
        <taxon>Stramenopiles</taxon>
        <taxon>Oomycota</taxon>
        <taxon>Peronosporomycetes</taxon>
        <taxon>Peronosporales</taxon>
        <taxon>Peronosporaceae</taxon>
        <taxon>Phytophthora</taxon>
    </lineage>
</organism>
<dbReference type="SUPFAM" id="SSF57903">
    <property type="entry name" value="FYVE/PHD zinc finger"/>
    <property type="match status" value="1"/>
</dbReference>
<feature type="domain" description="FYVE-type" evidence="6">
    <location>
        <begin position="43"/>
        <end position="98"/>
    </location>
</feature>
<evidence type="ECO:0000256" key="3">
    <source>
        <dbReference type="ARBA" id="ARBA00022833"/>
    </source>
</evidence>
<dbReference type="GO" id="GO:0008270">
    <property type="term" value="F:zinc ion binding"/>
    <property type="evidence" value="ECO:0007669"/>
    <property type="project" value="UniProtKB-KW"/>
</dbReference>
<evidence type="ECO:0000256" key="2">
    <source>
        <dbReference type="ARBA" id="ARBA00022771"/>
    </source>
</evidence>
<dbReference type="InterPro" id="IPR011011">
    <property type="entry name" value="Znf_FYVE_PHD"/>
</dbReference>
<dbReference type="EMBL" id="WSZM01001043">
    <property type="protein sequence ID" value="KAF4028491.1"/>
    <property type="molecule type" value="Genomic_DNA"/>
</dbReference>
<sequence length="127" mass="14073">MRPPPTPCAFQERPAADSDATSIRSAPSDLTYGQSLALGDAGCAECFVRFRPLMTRRVLCGSCARAFCARHCNHGIRLQHLGLRAARRCCDHCTQRQELISYLRSSKRFRGTPGESWHLDGRSGGSY</sequence>
<keyword evidence="1" id="KW-0479">Metal-binding</keyword>
<evidence type="ECO:0000259" key="6">
    <source>
        <dbReference type="PROSITE" id="PS50178"/>
    </source>
</evidence>
<proteinExistence type="predicted"/>
<dbReference type="InterPro" id="IPR017455">
    <property type="entry name" value="Znf_FYVE-rel"/>
</dbReference>
<keyword evidence="8" id="KW-1185">Reference proteome</keyword>
<dbReference type="PROSITE" id="PS50178">
    <property type="entry name" value="ZF_FYVE"/>
    <property type="match status" value="1"/>
</dbReference>
<evidence type="ECO:0000256" key="4">
    <source>
        <dbReference type="PROSITE-ProRule" id="PRU00091"/>
    </source>
</evidence>
<comment type="caution">
    <text evidence="7">The sequence shown here is derived from an EMBL/GenBank/DDBJ whole genome shotgun (WGS) entry which is preliminary data.</text>
</comment>
<evidence type="ECO:0000313" key="8">
    <source>
        <dbReference type="Proteomes" id="UP000602510"/>
    </source>
</evidence>
<accession>A0A833WII0</accession>
<evidence type="ECO:0000313" key="7">
    <source>
        <dbReference type="EMBL" id="KAF4028491.1"/>
    </source>
</evidence>
<reference evidence="7" key="1">
    <citation type="submission" date="2020-04" db="EMBL/GenBank/DDBJ databases">
        <title>Hybrid Assembly of Korean Phytophthora infestans isolates.</title>
        <authorList>
            <person name="Prokchorchik M."/>
            <person name="Lee Y."/>
            <person name="Seo J."/>
            <person name="Cho J.-H."/>
            <person name="Park Y.-E."/>
            <person name="Jang D.-C."/>
            <person name="Im J.-S."/>
            <person name="Choi J.-G."/>
            <person name="Park H.-J."/>
            <person name="Lee G.-B."/>
            <person name="Lee Y.-G."/>
            <person name="Hong S.-Y."/>
            <person name="Cho K."/>
            <person name="Sohn K.H."/>
        </authorList>
    </citation>
    <scope>NUCLEOTIDE SEQUENCE</scope>
    <source>
        <strain evidence="7">KR_1_A1</strain>
    </source>
</reference>
<feature type="region of interest" description="Disordered" evidence="5">
    <location>
        <begin position="1"/>
        <end position="24"/>
    </location>
</feature>